<dbReference type="AlphaFoldDB" id="A0A6J1DRH0"/>
<evidence type="ECO:0000313" key="2">
    <source>
        <dbReference type="Proteomes" id="UP000504603"/>
    </source>
</evidence>
<keyword evidence="2" id="KW-1185">Reference proteome</keyword>
<feature type="compositionally biased region" description="Polar residues" evidence="1">
    <location>
        <begin position="177"/>
        <end position="186"/>
    </location>
</feature>
<dbReference type="OrthoDB" id="676555at2759"/>
<feature type="region of interest" description="Disordered" evidence="1">
    <location>
        <begin position="173"/>
        <end position="201"/>
    </location>
</feature>
<name>A0A6J1DRH0_MOMCH</name>
<sequence length="219" mass="24527">MGNTFGAKRTVKVMKITGETMKLKSPVQAGDVVKDYPGFVLLESEVVKHYGVRAKPLEDHQKLSPKRLYFLVELPKVPKEQVPRRVRSAINMSAKDRLESLMLARRSASDLYIMKPKSVLLEESGGGEGEGAVSGSGSTQVKVRLPRAEVERLLKESRDEAEAAEKIVGFYMDKNRQQTSVPQNSHNYKEKPEDIKPREKRRVSFMATREVGTQIAVAS</sequence>
<dbReference type="Pfam" id="PF14009">
    <property type="entry name" value="PADRE"/>
    <property type="match status" value="1"/>
</dbReference>
<organism evidence="2 3">
    <name type="scientific">Momordica charantia</name>
    <name type="common">Bitter gourd</name>
    <name type="synonym">Balsam pear</name>
    <dbReference type="NCBI Taxonomy" id="3673"/>
    <lineage>
        <taxon>Eukaryota</taxon>
        <taxon>Viridiplantae</taxon>
        <taxon>Streptophyta</taxon>
        <taxon>Embryophyta</taxon>
        <taxon>Tracheophyta</taxon>
        <taxon>Spermatophyta</taxon>
        <taxon>Magnoliopsida</taxon>
        <taxon>eudicotyledons</taxon>
        <taxon>Gunneridae</taxon>
        <taxon>Pentapetalae</taxon>
        <taxon>rosids</taxon>
        <taxon>fabids</taxon>
        <taxon>Cucurbitales</taxon>
        <taxon>Cucurbitaceae</taxon>
        <taxon>Momordiceae</taxon>
        <taxon>Momordica</taxon>
    </lineage>
</organism>
<dbReference type="PANTHER" id="PTHR33148">
    <property type="entry name" value="PLASTID MOVEMENT IMPAIRED PROTEIN-RELATED"/>
    <property type="match status" value="1"/>
</dbReference>
<dbReference type="GeneID" id="111022499"/>
<gene>
    <name evidence="3" type="primary">LOC111022499</name>
</gene>
<proteinExistence type="predicted"/>
<dbReference type="Proteomes" id="UP000504603">
    <property type="component" value="Unplaced"/>
</dbReference>
<protein>
    <submittedName>
        <fullName evidence="3">Uncharacterized protein At1g66480</fullName>
    </submittedName>
</protein>
<evidence type="ECO:0000313" key="3">
    <source>
        <dbReference type="RefSeq" id="XP_022155356.1"/>
    </source>
</evidence>
<evidence type="ECO:0000256" key="1">
    <source>
        <dbReference type="SAM" id="MobiDB-lite"/>
    </source>
</evidence>
<reference evidence="3" key="1">
    <citation type="submission" date="2025-08" db="UniProtKB">
        <authorList>
            <consortium name="RefSeq"/>
        </authorList>
    </citation>
    <scope>IDENTIFICATION</scope>
    <source>
        <strain evidence="3">OHB3-1</strain>
    </source>
</reference>
<dbReference type="InterPro" id="IPR025322">
    <property type="entry name" value="PADRE_dom"/>
</dbReference>
<dbReference type="KEGG" id="mcha:111022499"/>
<dbReference type="RefSeq" id="XP_022155356.1">
    <property type="nucleotide sequence ID" value="XM_022299664.1"/>
</dbReference>
<dbReference type="PANTHER" id="PTHR33148:SF3">
    <property type="entry name" value="DUF4228 DOMAIN PROTEIN"/>
    <property type="match status" value="1"/>
</dbReference>
<feature type="compositionally biased region" description="Basic and acidic residues" evidence="1">
    <location>
        <begin position="187"/>
        <end position="197"/>
    </location>
</feature>
<accession>A0A6J1DRH0</accession>